<dbReference type="GO" id="GO:0005524">
    <property type="term" value="F:ATP binding"/>
    <property type="evidence" value="ECO:0007669"/>
    <property type="project" value="UniProtKB-KW"/>
</dbReference>
<accession>G3A9R0</accession>
<dbReference type="InterPro" id="IPR013155">
    <property type="entry name" value="M/V/L/I-tRNA-synth_anticd-bd"/>
</dbReference>
<keyword evidence="3" id="KW-0963">Cytoplasm</keyword>
<evidence type="ECO:0000256" key="10">
    <source>
        <dbReference type="ARBA" id="ARBA00047469"/>
    </source>
</evidence>
<dbReference type="InterPro" id="IPR015413">
    <property type="entry name" value="Methionyl/Leucyl_tRNA_Synth"/>
</dbReference>
<dbReference type="PROSITE" id="PS00178">
    <property type="entry name" value="AA_TRNA_LIGASE_I"/>
    <property type="match status" value="1"/>
</dbReference>
<feature type="region of interest" description="Disordered" evidence="12">
    <location>
        <begin position="600"/>
        <end position="619"/>
    </location>
</feature>
<evidence type="ECO:0000256" key="3">
    <source>
        <dbReference type="ARBA" id="ARBA00022490"/>
    </source>
</evidence>
<feature type="domain" description="Aminoacyl-tRNA synthetase class Ia" evidence="13">
    <location>
        <begin position="373"/>
        <end position="572"/>
    </location>
</feature>
<evidence type="ECO:0000256" key="6">
    <source>
        <dbReference type="ARBA" id="ARBA00022840"/>
    </source>
</evidence>
<reference evidence="16" key="2">
    <citation type="submission" date="2011-04" db="EMBL/GenBank/DDBJ databases">
        <authorList>
            <person name="Genoscope - CEA"/>
        </authorList>
    </citation>
    <scope>NUCLEOTIDE SEQUENCE</scope>
    <source>
        <strain evidence="16">R24</strain>
    </source>
</reference>
<name>G3A9R0_9RALS</name>
<evidence type="ECO:0000256" key="4">
    <source>
        <dbReference type="ARBA" id="ARBA00022598"/>
    </source>
</evidence>
<keyword evidence="4 11" id="KW-0436">Ligase</keyword>
<dbReference type="GO" id="GO:0006429">
    <property type="term" value="P:leucyl-tRNA aminoacylation"/>
    <property type="evidence" value="ECO:0007669"/>
    <property type="project" value="InterPro"/>
</dbReference>
<dbReference type="AlphaFoldDB" id="G3A9R0"/>
<evidence type="ECO:0000259" key="13">
    <source>
        <dbReference type="Pfam" id="PF00133"/>
    </source>
</evidence>
<dbReference type="SUPFAM" id="SSF52374">
    <property type="entry name" value="Nucleotidylyl transferase"/>
    <property type="match status" value="1"/>
</dbReference>
<evidence type="ECO:0000256" key="5">
    <source>
        <dbReference type="ARBA" id="ARBA00022741"/>
    </source>
</evidence>
<evidence type="ECO:0000256" key="1">
    <source>
        <dbReference type="ARBA" id="ARBA00005594"/>
    </source>
</evidence>
<feature type="domain" description="Methionyl/Valyl/Leucyl/Isoleucyl-tRNA synthetase anticodon-binding" evidence="14">
    <location>
        <begin position="639"/>
        <end position="724"/>
    </location>
</feature>
<comment type="similarity">
    <text evidence="1 11">Belongs to the class-I aminoacyl-tRNA synthetase family.</text>
</comment>
<comment type="catalytic activity">
    <reaction evidence="10">
        <text>tRNA(Leu) + L-leucine + ATP = L-leucyl-tRNA(Leu) + AMP + diphosphate</text>
        <dbReference type="Rhea" id="RHEA:11688"/>
        <dbReference type="Rhea" id="RHEA-COMP:9613"/>
        <dbReference type="Rhea" id="RHEA-COMP:9622"/>
        <dbReference type="ChEBI" id="CHEBI:30616"/>
        <dbReference type="ChEBI" id="CHEBI:33019"/>
        <dbReference type="ChEBI" id="CHEBI:57427"/>
        <dbReference type="ChEBI" id="CHEBI:78442"/>
        <dbReference type="ChEBI" id="CHEBI:78494"/>
        <dbReference type="ChEBI" id="CHEBI:456215"/>
        <dbReference type="EC" id="6.1.1.4"/>
    </reaction>
</comment>
<dbReference type="Pfam" id="PF08264">
    <property type="entry name" value="Anticodon_1"/>
    <property type="match status" value="1"/>
</dbReference>
<evidence type="ECO:0000256" key="7">
    <source>
        <dbReference type="ARBA" id="ARBA00022917"/>
    </source>
</evidence>
<evidence type="ECO:0000256" key="8">
    <source>
        <dbReference type="ARBA" id="ARBA00023146"/>
    </source>
</evidence>
<dbReference type="InterPro" id="IPR009080">
    <property type="entry name" value="tRNAsynth_Ia_anticodon-bd"/>
</dbReference>
<dbReference type="Pfam" id="PF09334">
    <property type="entry name" value="tRNA-synt_1g"/>
    <property type="match status" value="1"/>
</dbReference>
<keyword evidence="7 11" id="KW-0648">Protein biosynthesis</keyword>
<dbReference type="EC" id="6.1.1.4" evidence="2"/>
<dbReference type="PRINTS" id="PR00985">
    <property type="entry name" value="TRNASYNTHLEU"/>
</dbReference>
<dbReference type="Pfam" id="PF00133">
    <property type="entry name" value="tRNA-synt_1"/>
    <property type="match status" value="1"/>
</dbReference>
<gene>
    <name evidence="16" type="ORF">RALSY_mp10562</name>
</gene>
<dbReference type="PANTHER" id="PTHR43740">
    <property type="entry name" value="LEUCYL-TRNA SYNTHETASE"/>
    <property type="match status" value="1"/>
</dbReference>
<keyword evidence="8 11" id="KW-0030">Aminoacyl-tRNA synthetase</keyword>
<dbReference type="InterPro" id="IPR002300">
    <property type="entry name" value="aa-tRNA-synth_Ia"/>
</dbReference>
<dbReference type="PANTHER" id="PTHR43740:SF2">
    <property type="entry name" value="LEUCINE--TRNA LIGASE, MITOCHONDRIAL"/>
    <property type="match status" value="1"/>
</dbReference>
<evidence type="ECO:0000259" key="14">
    <source>
        <dbReference type="Pfam" id="PF08264"/>
    </source>
</evidence>
<reference evidence="16" key="1">
    <citation type="journal article" date="2011" name="PLoS ONE">
        <title>Ralstonia syzygii, the Blood Disease Bacterium and some Asian R. solanacearum strains form a single genomic species despite divergent lifestyles.</title>
        <authorList>
            <person name="Remenant B."/>
            <person name="de Cambiaire J.C."/>
            <person name="Cellier G."/>
            <person name="Jacobs J.M."/>
            <person name="Mangenot S."/>
            <person name="Barbe V."/>
            <person name="Lajus A."/>
            <person name="Vallenet D."/>
            <person name="Medigue C."/>
            <person name="Fegan M."/>
            <person name="Allen C."/>
            <person name="Prior P."/>
        </authorList>
    </citation>
    <scope>NUCLEOTIDE SEQUENCE</scope>
    <source>
        <strain evidence="16">R24</strain>
    </source>
</reference>
<keyword evidence="6 11" id="KW-0067">ATP-binding</keyword>
<dbReference type="InterPro" id="IPR001412">
    <property type="entry name" value="aa-tRNA-synth_I_CS"/>
</dbReference>
<dbReference type="Gene3D" id="1.10.730.10">
    <property type="entry name" value="Isoleucyl-tRNA Synthetase, Domain 1"/>
    <property type="match status" value="1"/>
</dbReference>
<keyword evidence="5 11" id="KW-0547">Nucleotide-binding</keyword>
<dbReference type="SUPFAM" id="SSF47323">
    <property type="entry name" value="Anticodon-binding domain of a subclass of class I aminoacyl-tRNA synthetases"/>
    <property type="match status" value="1"/>
</dbReference>
<dbReference type="EMBL" id="FR854090">
    <property type="protein sequence ID" value="CCA88026.1"/>
    <property type="molecule type" value="Genomic_DNA"/>
</dbReference>
<dbReference type="GO" id="GO:0004823">
    <property type="term" value="F:leucine-tRNA ligase activity"/>
    <property type="evidence" value="ECO:0007669"/>
    <property type="project" value="UniProtKB-EC"/>
</dbReference>
<evidence type="ECO:0000256" key="11">
    <source>
        <dbReference type="RuleBase" id="RU363035"/>
    </source>
</evidence>
<feature type="domain" description="Methionyl/Leucyl tRNA synthetase" evidence="15">
    <location>
        <begin position="53"/>
        <end position="197"/>
    </location>
</feature>
<evidence type="ECO:0000256" key="2">
    <source>
        <dbReference type="ARBA" id="ARBA00013164"/>
    </source>
</evidence>
<dbReference type="RefSeq" id="WP_197333850.1">
    <property type="nucleotide sequence ID" value="NZ_CP115945.1"/>
</dbReference>
<evidence type="ECO:0000259" key="15">
    <source>
        <dbReference type="Pfam" id="PF09334"/>
    </source>
</evidence>
<protein>
    <recommendedName>
        <fullName evidence="2">leucine--tRNA ligase</fullName>
        <ecNumber evidence="2">6.1.1.4</ecNumber>
    </recommendedName>
    <alternativeName>
        <fullName evidence="9">Leucyl-tRNA synthetase</fullName>
    </alternativeName>
</protein>
<dbReference type="InterPro" id="IPR002302">
    <property type="entry name" value="Leu-tRNA-ligase"/>
</dbReference>
<organism evidence="16">
    <name type="scientific">Ralstonia syzygii R24</name>
    <dbReference type="NCBI Taxonomy" id="907261"/>
    <lineage>
        <taxon>Bacteria</taxon>
        <taxon>Pseudomonadati</taxon>
        <taxon>Pseudomonadota</taxon>
        <taxon>Betaproteobacteria</taxon>
        <taxon>Burkholderiales</taxon>
        <taxon>Burkholderiaceae</taxon>
        <taxon>Ralstonia</taxon>
        <taxon>Ralstonia solanacearum species complex</taxon>
    </lineage>
</organism>
<dbReference type="Gene3D" id="3.40.50.620">
    <property type="entry name" value="HUPs"/>
    <property type="match status" value="2"/>
</dbReference>
<proteinExistence type="inferred from homology"/>
<evidence type="ECO:0000256" key="12">
    <source>
        <dbReference type="SAM" id="MobiDB-lite"/>
    </source>
</evidence>
<dbReference type="InterPro" id="IPR014729">
    <property type="entry name" value="Rossmann-like_a/b/a_fold"/>
</dbReference>
<evidence type="ECO:0000256" key="9">
    <source>
        <dbReference type="ARBA" id="ARBA00030520"/>
    </source>
</evidence>
<sequence>MTAAEAPSAAARPVPYQPASLEPHWQRAWQDARVFEADRHRGRPKWFIVELPPFATGRLHLGHARNYVLADAGARFKRMQGYDVLYTSGFDTFGLPTELAASAAGCLPGDLASRCCDTMSEQFVRLGLGHDRRRIDQYHVPEFYRWVQWVFVRLFEAGHCFRRDAPAAWCAQCEVTLAASLVEDGRCWRCKGEVQTQVRPQWFVRESTFADEMLDGLDRLDGWPHDVKAMHRDWIGRRDGLQLSLPLRGRTDRLPLLLEDAAWAPDLRFVVVGRQHPLAAAAASLPPGGTVVLSDIAQAAGTAGVVDLPIIVEDAAHDGARAGRPGAVAEDRALAERHGMAWSSHNASGAVDRCDAQALLAAGQGRRVVRYRIQDWNIARNRYWGPPVPVVHCADCGLVAVPEDALPVLLPDDVDLRQPGNPLERHAGFRHVACPRCNRPALRDPETLEAYSSPWWYHWLCRGLGADYPFSREDAQAWLPVDLMIGGADQVRSCFFHVRMIARALRRMDIADIEEPVTTLLALGMVKQDNRKMSKSAGNAVDMQSIIARYGADALRLAIIGAAAPERDFNWSEELVRREHAFLTRLWHFVDKVGELIGDRDRAPDGAGPAGAGKTAPDGALEKLGKRMEGWLATGGYRMTADLRRHDYHLALKNLRFLFDRLQTFDAALRKHQPPRAQDVAILADATRSIVLYLGPFAPHIAEALWRTLGGESMVACAAWPAEPDRALEPGGALEAVA</sequence>
<evidence type="ECO:0000313" key="16">
    <source>
        <dbReference type="EMBL" id="CCA88026.1"/>
    </source>
</evidence>